<keyword evidence="4" id="KW-0255">Endonuclease</keyword>
<evidence type="ECO:0000256" key="2">
    <source>
        <dbReference type="ARBA" id="ARBA00022695"/>
    </source>
</evidence>
<dbReference type="Gene3D" id="2.30.30.850">
    <property type="match status" value="1"/>
</dbReference>
<proteinExistence type="predicted"/>
<dbReference type="KEGG" id="gacu:117554132"/>
<dbReference type="SUPFAM" id="SSF53098">
    <property type="entry name" value="Ribonuclease H-like"/>
    <property type="match status" value="2"/>
</dbReference>
<feature type="domain" description="RNase H type-1" evidence="9">
    <location>
        <begin position="246"/>
        <end position="396"/>
    </location>
</feature>
<keyword evidence="6" id="KW-0511">Multifunctional enzyme</keyword>
<dbReference type="InterPro" id="IPR040643">
    <property type="entry name" value="MLVIN_C"/>
</dbReference>
<dbReference type="SUPFAM" id="SSF56672">
    <property type="entry name" value="DNA/RNA polymerases"/>
    <property type="match status" value="1"/>
</dbReference>
<dbReference type="Proteomes" id="UP000515161">
    <property type="component" value="Unplaced"/>
</dbReference>
<dbReference type="GO" id="GO:0003676">
    <property type="term" value="F:nucleic acid binding"/>
    <property type="evidence" value="ECO:0007669"/>
    <property type="project" value="InterPro"/>
</dbReference>
<dbReference type="InterPro" id="IPR043128">
    <property type="entry name" value="Rev_trsase/Diguanyl_cyclase"/>
</dbReference>
<dbReference type="Gene3D" id="1.10.340.70">
    <property type="match status" value="1"/>
</dbReference>
<evidence type="ECO:0000256" key="5">
    <source>
        <dbReference type="ARBA" id="ARBA00022801"/>
    </source>
</evidence>
<dbReference type="InParanoid" id="A0A6P8W9W2"/>
<dbReference type="GO" id="GO:0004523">
    <property type="term" value="F:RNA-DNA hybrid ribonuclease activity"/>
    <property type="evidence" value="ECO:0007669"/>
    <property type="project" value="InterPro"/>
</dbReference>
<evidence type="ECO:0000256" key="8">
    <source>
        <dbReference type="SAM" id="MobiDB-lite"/>
    </source>
</evidence>
<evidence type="ECO:0000313" key="11">
    <source>
        <dbReference type="Proteomes" id="UP000515161"/>
    </source>
</evidence>
<dbReference type="InterPro" id="IPR002156">
    <property type="entry name" value="RNaseH_domain"/>
</dbReference>
<dbReference type="GeneID" id="117554132"/>
<evidence type="ECO:0000259" key="9">
    <source>
        <dbReference type="PROSITE" id="PS50879"/>
    </source>
</evidence>
<dbReference type="InterPro" id="IPR012337">
    <property type="entry name" value="RNaseH-like_sf"/>
</dbReference>
<feature type="domain" description="Integrase catalytic" evidence="10">
    <location>
        <begin position="521"/>
        <end position="681"/>
    </location>
</feature>
<name>A0A6P8W9W2_GYMAC</name>
<protein>
    <recommendedName>
        <fullName evidence="7">Gypsy retrotransposon integrase-like protein 1</fullName>
    </recommendedName>
</protein>
<dbReference type="InterPro" id="IPR041577">
    <property type="entry name" value="RT_RNaseH_2"/>
</dbReference>
<accession>A0A6P8W9W2</accession>
<dbReference type="OrthoDB" id="8947436at2759"/>
<sequence length="811" mass="90799">MISSNSLTLTPAQRSSILSQPKPKTVQQMLAFLGLTGYSRTYIPDYVDLTQPLRHIIAEAGNRNLKATLEWTTLAEEAFTKTKQALSQAAHLSTPDYDDDFCLDVSESGGIVNEVLFQKKGGVRQVLMYHSSKLDNIELGQTGCARHLAALAKVIEKTAHVVMCHPLKVNTAHGVVAFINSQAFTFSPIRKIKIQTSLLKPHITYQAGLTNMSTGLSTEEHTPHDCQFVSQKDLKIRSDLETDPLDQPDLTLYSDGCCYKGDDGNVASYAVVQQEGENIQTLEAEIISQPASAQLAEVVALTKALEHAKGQRVNIYTDSAYAYGAVHIDGPQWIRRGFLTSAKTPVKHAEALKLLLTSLLLPAQVAVMKCKGQQTLNNAISRGNDAADKAAKKAGGYSKQMICTKANTQEELTTEHIKDMQKYAGVYEQNQWSQKGAKEVDGLWRAHDGRLVAPAKLCHLLIEQSHGPTHVGKARTTKDIEQQWWHPYMKDMVENFVNDCDTCNAFNVKKPYKCPMGRYPVPEAPFKDICIDYTDMGADNVVRGFRYMLVMIDRYTRWIEAIPCKKEDAKTVIKWLKTELVPRYGVPRIIRSDNGSHFTSKYLEEVELYFGIIHKFGSAYHPQSQGIVERANRTLKGKIAKVIFGTNMKWVDALPLALMSMRSSEGAKTHLSPHELLTGRPMPGPPREGGTGPVLDIRQIEVDEYVRALSNIIQVLSTQVQRTAETPEETPEETPVRPGDWVRLKVHKRKWAEPRWTGPWEVVERTSHALRIKGKKGANWHHLTHCRPAQAPSRKLLEVRTDLAELEQNDE</sequence>
<feature type="region of interest" description="Disordered" evidence="8">
    <location>
        <begin position="669"/>
        <end position="690"/>
    </location>
</feature>
<dbReference type="InterPro" id="IPR036397">
    <property type="entry name" value="RNaseH_sf"/>
</dbReference>
<reference evidence="12" key="1">
    <citation type="submission" date="2025-08" db="UniProtKB">
        <authorList>
            <consortium name="RefSeq"/>
        </authorList>
    </citation>
    <scope>IDENTIFICATION</scope>
</reference>
<keyword evidence="5" id="KW-0378">Hydrolase</keyword>
<dbReference type="Pfam" id="PF17921">
    <property type="entry name" value="Integrase_H2C2"/>
    <property type="match status" value="1"/>
</dbReference>
<evidence type="ECO:0000256" key="7">
    <source>
        <dbReference type="ARBA" id="ARBA00039658"/>
    </source>
</evidence>
<keyword evidence="1" id="KW-0808">Transferase</keyword>
<evidence type="ECO:0000313" key="12">
    <source>
        <dbReference type="RefSeq" id="XP_034084287.1"/>
    </source>
</evidence>
<dbReference type="GO" id="GO:0016779">
    <property type="term" value="F:nucleotidyltransferase activity"/>
    <property type="evidence" value="ECO:0007669"/>
    <property type="project" value="UniProtKB-KW"/>
</dbReference>
<dbReference type="InterPro" id="IPR041588">
    <property type="entry name" value="Integrase_H2C2"/>
</dbReference>
<dbReference type="Gene3D" id="3.30.420.10">
    <property type="entry name" value="Ribonuclease H-like superfamily/Ribonuclease H"/>
    <property type="match status" value="2"/>
</dbReference>
<keyword evidence="3" id="KW-0540">Nuclease</keyword>
<dbReference type="PANTHER" id="PTHR37984">
    <property type="entry name" value="PROTEIN CBG26694"/>
    <property type="match status" value="1"/>
</dbReference>
<dbReference type="PANTHER" id="PTHR37984:SF5">
    <property type="entry name" value="PROTEIN NYNRIN-LIKE"/>
    <property type="match status" value="1"/>
</dbReference>
<dbReference type="Pfam" id="PF17919">
    <property type="entry name" value="RT_RNaseH_2"/>
    <property type="match status" value="1"/>
</dbReference>
<dbReference type="AlphaFoldDB" id="A0A6P8W9W2"/>
<dbReference type="PROSITE" id="PS50994">
    <property type="entry name" value="INTEGRASE"/>
    <property type="match status" value="1"/>
</dbReference>
<dbReference type="InterPro" id="IPR050951">
    <property type="entry name" value="Retrovirus_Pol_polyprotein"/>
</dbReference>
<evidence type="ECO:0000259" key="10">
    <source>
        <dbReference type="PROSITE" id="PS50994"/>
    </source>
</evidence>
<dbReference type="PROSITE" id="PS50879">
    <property type="entry name" value="RNASE_H_1"/>
    <property type="match status" value="1"/>
</dbReference>
<dbReference type="Gene3D" id="3.10.20.370">
    <property type="match status" value="1"/>
</dbReference>
<organism evidence="11 12">
    <name type="scientific">Gymnodraco acuticeps</name>
    <name type="common">Antarctic dragonfish</name>
    <dbReference type="NCBI Taxonomy" id="8218"/>
    <lineage>
        <taxon>Eukaryota</taxon>
        <taxon>Metazoa</taxon>
        <taxon>Chordata</taxon>
        <taxon>Craniata</taxon>
        <taxon>Vertebrata</taxon>
        <taxon>Euteleostomi</taxon>
        <taxon>Actinopterygii</taxon>
        <taxon>Neopterygii</taxon>
        <taxon>Teleostei</taxon>
        <taxon>Neoteleostei</taxon>
        <taxon>Acanthomorphata</taxon>
        <taxon>Eupercaria</taxon>
        <taxon>Perciformes</taxon>
        <taxon>Notothenioidei</taxon>
        <taxon>Bathydraconidae</taxon>
        <taxon>Gymnodraco</taxon>
    </lineage>
</organism>
<dbReference type="InterPro" id="IPR001584">
    <property type="entry name" value="Integrase_cat-core"/>
</dbReference>
<keyword evidence="11" id="KW-1185">Reference proteome</keyword>
<dbReference type="Pfam" id="PF00665">
    <property type="entry name" value="rve"/>
    <property type="match status" value="1"/>
</dbReference>
<dbReference type="RefSeq" id="XP_034084287.1">
    <property type="nucleotide sequence ID" value="XM_034228396.1"/>
</dbReference>
<evidence type="ECO:0000256" key="1">
    <source>
        <dbReference type="ARBA" id="ARBA00022679"/>
    </source>
</evidence>
<evidence type="ECO:0000256" key="4">
    <source>
        <dbReference type="ARBA" id="ARBA00022759"/>
    </source>
</evidence>
<dbReference type="Pfam" id="PF00075">
    <property type="entry name" value="RNase_H"/>
    <property type="match status" value="1"/>
</dbReference>
<gene>
    <name evidence="12" type="primary">LOC117554132</name>
</gene>
<evidence type="ECO:0000256" key="3">
    <source>
        <dbReference type="ARBA" id="ARBA00022722"/>
    </source>
</evidence>
<evidence type="ECO:0000256" key="6">
    <source>
        <dbReference type="ARBA" id="ARBA00023268"/>
    </source>
</evidence>
<keyword evidence="2" id="KW-0548">Nucleotidyltransferase</keyword>
<dbReference type="GO" id="GO:0015074">
    <property type="term" value="P:DNA integration"/>
    <property type="evidence" value="ECO:0007669"/>
    <property type="project" value="InterPro"/>
</dbReference>
<dbReference type="Pfam" id="PF18697">
    <property type="entry name" value="MLVIN_C"/>
    <property type="match status" value="1"/>
</dbReference>
<dbReference type="Gene3D" id="3.30.70.270">
    <property type="match status" value="1"/>
</dbReference>
<dbReference type="InterPro" id="IPR043502">
    <property type="entry name" value="DNA/RNA_pol_sf"/>
</dbReference>